<dbReference type="NCBIfam" id="NF004347">
    <property type="entry name" value="PRK05728.1-4"/>
    <property type="match status" value="1"/>
</dbReference>
<dbReference type="PANTHER" id="PTHR38767:SF1">
    <property type="entry name" value="DNA POLYMERASE III SUBUNIT CHI"/>
    <property type="match status" value="1"/>
</dbReference>
<dbReference type="SUPFAM" id="SSF102400">
    <property type="entry name" value="DNA polymerase III chi subunit"/>
    <property type="match status" value="1"/>
</dbReference>
<dbReference type="InterPro" id="IPR036768">
    <property type="entry name" value="PolIII_chi_sf"/>
</dbReference>
<protein>
    <submittedName>
        <fullName evidence="1">DNA polymerase III subunit chi</fullName>
    </submittedName>
</protein>
<organism evidence="1 2">
    <name type="scientific">Fuscibacter oryzae</name>
    <dbReference type="NCBI Taxonomy" id="2803939"/>
    <lineage>
        <taxon>Bacteria</taxon>
        <taxon>Pseudomonadati</taxon>
        <taxon>Pseudomonadota</taxon>
        <taxon>Alphaproteobacteria</taxon>
        <taxon>Rhodobacterales</taxon>
        <taxon>Paracoccaceae</taxon>
        <taxon>Fuscibacter</taxon>
    </lineage>
</organism>
<dbReference type="GO" id="GO:0003887">
    <property type="term" value="F:DNA-directed DNA polymerase activity"/>
    <property type="evidence" value="ECO:0007669"/>
    <property type="project" value="InterPro"/>
</dbReference>
<dbReference type="PANTHER" id="PTHR38767">
    <property type="entry name" value="DNA POLYMERASE III SUBUNIT CHI"/>
    <property type="match status" value="1"/>
</dbReference>
<evidence type="ECO:0000313" key="1">
    <source>
        <dbReference type="EMBL" id="MBL4928051.1"/>
    </source>
</evidence>
<dbReference type="Pfam" id="PF04364">
    <property type="entry name" value="DNA_pol3_chi"/>
    <property type="match status" value="1"/>
</dbReference>
<dbReference type="InterPro" id="IPR007459">
    <property type="entry name" value="DNA_pol3_chi"/>
</dbReference>
<dbReference type="EMBL" id="JAESVP010000003">
    <property type="protein sequence ID" value="MBL4928051.1"/>
    <property type="molecule type" value="Genomic_DNA"/>
</dbReference>
<evidence type="ECO:0000313" key="2">
    <source>
        <dbReference type="Proteomes" id="UP000619033"/>
    </source>
</evidence>
<reference evidence="1" key="1">
    <citation type="submission" date="2021-01" db="EMBL/GenBank/DDBJ databases">
        <title>Genome seq and assembly of Tabrizicola sp. KVB23.</title>
        <authorList>
            <person name="Chhetri G."/>
        </authorList>
    </citation>
    <scope>NUCLEOTIDE SEQUENCE</scope>
    <source>
        <strain evidence="1">KVB23</strain>
    </source>
</reference>
<dbReference type="RefSeq" id="WP_202659262.1">
    <property type="nucleotide sequence ID" value="NZ_JAESVP010000003.1"/>
</dbReference>
<comment type="caution">
    <text evidence="1">The sequence shown here is derived from an EMBL/GenBank/DDBJ whole genome shotgun (WGS) entry which is preliminary data.</text>
</comment>
<dbReference type="GO" id="GO:0032298">
    <property type="term" value="P:positive regulation of DNA-templated DNA replication initiation"/>
    <property type="evidence" value="ECO:0007669"/>
    <property type="project" value="TreeGrafter"/>
</dbReference>
<proteinExistence type="predicted"/>
<dbReference type="Gene3D" id="3.40.50.10110">
    <property type="entry name" value="DNA polymerase III subunit chi"/>
    <property type="match status" value="1"/>
</dbReference>
<dbReference type="AlphaFoldDB" id="A0A8J7SUX7"/>
<dbReference type="GO" id="GO:0003677">
    <property type="term" value="F:DNA binding"/>
    <property type="evidence" value="ECO:0007669"/>
    <property type="project" value="InterPro"/>
</dbReference>
<sequence length="153" mass="16889">MGQAMFYHLTRSGVFDTLQTLLPRAVAQGWRVMLRGTDRAALERIDTRLWQEPEDGFLPHGLEGGPHDALQPVLMGLGPAVNSPQAVALIDGAEPLPGEDASERLWVIFDGNDEAAVVRARALWTRLAGGGLTLQYWSEETGRWQMKTERKPG</sequence>
<keyword evidence="2" id="KW-1185">Reference proteome</keyword>
<accession>A0A8J7SUX7</accession>
<name>A0A8J7SUX7_9RHOB</name>
<dbReference type="GO" id="GO:0006260">
    <property type="term" value="P:DNA replication"/>
    <property type="evidence" value="ECO:0007669"/>
    <property type="project" value="InterPro"/>
</dbReference>
<dbReference type="Proteomes" id="UP000619033">
    <property type="component" value="Unassembled WGS sequence"/>
</dbReference>
<gene>
    <name evidence="1" type="ORF">JI744_08040</name>
</gene>